<keyword evidence="6 9" id="KW-1133">Transmembrane helix</keyword>
<dbReference type="InterPro" id="IPR048634">
    <property type="entry name" value="SecD_SecF_C"/>
</dbReference>
<evidence type="ECO:0000256" key="9">
    <source>
        <dbReference type="HAMAP-Rule" id="MF_01464"/>
    </source>
</evidence>
<dbReference type="InterPro" id="IPR005665">
    <property type="entry name" value="SecF_bac"/>
</dbReference>
<dbReference type="SUPFAM" id="SSF82866">
    <property type="entry name" value="Multidrug efflux transporter AcrB transmembrane domain"/>
    <property type="match status" value="1"/>
</dbReference>
<dbReference type="PRINTS" id="PR01755">
    <property type="entry name" value="SECFTRNLCASE"/>
</dbReference>
<dbReference type="Proteomes" id="UP001203338">
    <property type="component" value="Unassembled WGS sequence"/>
</dbReference>
<keyword evidence="4 9" id="KW-0812">Transmembrane</keyword>
<dbReference type="InterPro" id="IPR022645">
    <property type="entry name" value="SecD/SecF_bac"/>
</dbReference>
<accession>A0ABT0PDD1</accession>
<feature type="transmembrane region" description="Helical" evidence="9">
    <location>
        <begin position="266"/>
        <end position="286"/>
    </location>
</feature>
<evidence type="ECO:0000256" key="1">
    <source>
        <dbReference type="ARBA" id="ARBA00004651"/>
    </source>
</evidence>
<dbReference type="InterPro" id="IPR022813">
    <property type="entry name" value="SecD/SecF_arch_bac"/>
</dbReference>
<dbReference type="NCBIfam" id="TIGR00916">
    <property type="entry name" value="2A0604s01"/>
    <property type="match status" value="1"/>
</dbReference>
<evidence type="ECO:0000256" key="8">
    <source>
        <dbReference type="ARBA" id="ARBA00023136"/>
    </source>
</evidence>
<comment type="subcellular location">
    <subcellularLocation>
        <location evidence="1 9">Cell membrane</location>
        <topology evidence="1 9">Multi-pass membrane protein</topology>
    </subcellularLocation>
</comment>
<feature type="transmembrane region" description="Helical" evidence="9">
    <location>
        <begin position="139"/>
        <end position="156"/>
    </location>
</feature>
<dbReference type="InterPro" id="IPR022646">
    <property type="entry name" value="SecD/SecF_CS"/>
</dbReference>
<dbReference type="PANTHER" id="PTHR30081:SF8">
    <property type="entry name" value="PROTEIN TRANSLOCASE SUBUNIT SECF"/>
    <property type="match status" value="1"/>
</dbReference>
<evidence type="ECO:0000256" key="7">
    <source>
        <dbReference type="ARBA" id="ARBA00023010"/>
    </source>
</evidence>
<dbReference type="Pfam" id="PF02355">
    <property type="entry name" value="SecD_SecF_C"/>
    <property type="match status" value="1"/>
</dbReference>
<feature type="domain" description="Protein export membrane protein SecD/SecF C-terminal" evidence="10">
    <location>
        <begin position="111"/>
        <end position="293"/>
    </location>
</feature>
<protein>
    <recommendedName>
        <fullName evidence="9">Protein-export membrane protein SecF</fullName>
    </recommendedName>
</protein>
<dbReference type="InterPro" id="IPR055344">
    <property type="entry name" value="SecD_SecF_C_bact"/>
</dbReference>
<gene>
    <name evidence="9 11" type="primary">secF</name>
    <name evidence="11" type="ORF">M3P05_03645</name>
</gene>
<dbReference type="PANTHER" id="PTHR30081">
    <property type="entry name" value="PROTEIN-EXPORT MEMBRANE PROTEIN SEC"/>
    <property type="match status" value="1"/>
</dbReference>
<keyword evidence="12" id="KW-1185">Reference proteome</keyword>
<keyword evidence="5 9" id="KW-0653">Protein transport</keyword>
<comment type="caution">
    <text evidence="11">The sequence shown here is derived from an EMBL/GenBank/DDBJ whole genome shotgun (WGS) entry which is preliminary data.</text>
</comment>
<reference evidence="11 12" key="1">
    <citation type="submission" date="2022-05" db="EMBL/GenBank/DDBJ databases">
        <authorList>
            <person name="Park J.-S."/>
        </authorList>
    </citation>
    <scope>NUCLEOTIDE SEQUENCE [LARGE SCALE GENOMIC DNA]</scope>
    <source>
        <strain evidence="11 12">2012CJ34-2</strain>
    </source>
</reference>
<keyword evidence="8 9" id="KW-0472">Membrane</keyword>
<comment type="subunit">
    <text evidence="9">Forms a complex with SecD. Part of the essential Sec protein translocation apparatus which comprises SecA, SecYEG and auxiliary proteins SecDF-YajC and YidC.</text>
</comment>
<keyword evidence="3 9" id="KW-1003">Cell membrane</keyword>
<dbReference type="RefSeq" id="WP_249697865.1">
    <property type="nucleotide sequence ID" value="NZ_JAMFLX010000003.1"/>
</dbReference>
<feature type="transmembrane region" description="Helical" evidence="9">
    <location>
        <begin position="242"/>
        <end position="260"/>
    </location>
</feature>
<evidence type="ECO:0000313" key="11">
    <source>
        <dbReference type="EMBL" id="MCL6269036.1"/>
    </source>
</evidence>
<feature type="transmembrane region" description="Helical" evidence="9">
    <location>
        <begin position="163"/>
        <end position="184"/>
    </location>
</feature>
<organism evidence="11 12">
    <name type="scientific">Parendozoicomonas callyspongiae</name>
    <dbReference type="NCBI Taxonomy" id="2942213"/>
    <lineage>
        <taxon>Bacteria</taxon>
        <taxon>Pseudomonadati</taxon>
        <taxon>Pseudomonadota</taxon>
        <taxon>Gammaproteobacteria</taxon>
        <taxon>Oceanospirillales</taxon>
        <taxon>Endozoicomonadaceae</taxon>
        <taxon>Parendozoicomonas</taxon>
    </lineage>
</organism>
<evidence type="ECO:0000259" key="10">
    <source>
        <dbReference type="Pfam" id="PF02355"/>
    </source>
</evidence>
<evidence type="ECO:0000256" key="5">
    <source>
        <dbReference type="ARBA" id="ARBA00022927"/>
    </source>
</evidence>
<feature type="transmembrane region" description="Helical" evidence="9">
    <location>
        <begin position="190"/>
        <end position="211"/>
    </location>
</feature>
<keyword evidence="2 9" id="KW-0813">Transport</keyword>
<dbReference type="EMBL" id="JAMFLX010000003">
    <property type="protein sequence ID" value="MCL6269036.1"/>
    <property type="molecule type" value="Genomic_DNA"/>
</dbReference>
<keyword evidence="7 9" id="KW-0811">Translocation</keyword>
<evidence type="ECO:0000313" key="12">
    <source>
        <dbReference type="Proteomes" id="UP001203338"/>
    </source>
</evidence>
<evidence type="ECO:0000256" key="2">
    <source>
        <dbReference type="ARBA" id="ARBA00022448"/>
    </source>
</evidence>
<evidence type="ECO:0000256" key="3">
    <source>
        <dbReference type="ARBA" id="ARBA00022475"/>
    </source>
</evidence>
<dbReference type="NCBIfam" id="TIGR00966">
    <property type="entry name" value="transloc_SecF"/>
    <property type="match status" value="1"/>
</dbReference>
<comment type="similarity">
    <text evidence="9">Belongs to the SecD/SecF family. SecF subfamily.</text>
</comment>
<evidence type="ECO:0000256" key="4">
    <source>
        <dbReference type="ARBA" id="ARBA00022692"/>
    </source>
</evidence>
<name>A0ABT0PDD1_9GAMM</name>
<comment type="function">
    <text evidence="9">Part of the Sec protein translocase complex. Interacts with the SecYEG preprotein conducting channel. SecDF uses the proton motive force (PMF) to complete protein translocation after the ATP-dependent function of SecA.</text>
</comment>
<sequence length="312" mass="34076">MSEKKMHGHVRVFNFMKLRSAATVLSVLLMLGSVATLFVNGINFGLDFTGGTLVELSYDKPINVADVRSELDKLGFEDASAQEYGAATDVLIRLPGKETDAHMGDRVARELNAAYPGEIKVKRVEFVGPQVGEQLRDQGGLGMMLALALVMMYIAFRFQYKFSFGAVIALAHDSLIVLGVFSLLSLPFDLTVLAAILAVVGYSLNDTIIVYDRVRENFRKVRRGTPEEIVNISLSQTLGRTLATSGTTIMVLLSLFFLGGDTINGFATALLVGVGVGTYSSIYIASNMLLYMNVNREDLIVPVKEDEINEMP</sequence>
<evidence type="ECO:0000256" key="6">
    <source>
        <dbReference type="ARBA" id="ARBA00022989"/>
    </source>
</evidence>
<feature type="transmembrane region" description="Helical" evidence="9">
    <location>
        <begin position="21"/>
        <end position="42"/>
    </location>
</feature>
<dbReference type="Pfam" id="PF07549">
    <property type="entry name" value="Sec_GG"/>
    <property type="match status" value="1"/>
</dbReference>
<dbReference type="HAMAP" id="MF_01464_B">
    <property type="entry name" value="SecF_B"/>
    <property type="match status" value="1"/>
</dbReference>
<proteinExistence type="inferred from homology"/>
<dbReference type="Gene3D" id="1.20.1640.10">
    <property type="entry name" value="Multidrug efflux transporter AcrB transmembrane domain"/>
    <property type="match status" value="1"/>
</dbReference>